<feature type="transmembrane region" description="Helical" evidence="10">
    <location>
        <begin position="82"/>
        <end position="102"/>
    </location>
</feature>
<evidence type="ECO:0000259" key="11">
    <source>
        <dbReference type="PROSITE" id="PS50850"/>
    </source>
</evidence>
<dbReference type="PANTHER" id="PTHR43184:SF12">
    <property type="entry name" value="SUGAR PHOSPHATE EXCHANGER 3"/>
    <property type="match status" value="1"/>
</dbReference>
<dbReference type="PANTHER" id="PTHR43184">
    <property type="entry name" value="MAJOR FACILITATOR SUPERFAMILY TRANSPORTER 16, ISOFORM B"/>
    <property type="match status" value="1"/>
</dbReference>
<dbReference type="InterPro" id="IPR020846">
    <property type="entry name" value="MFS_dom"/>
</dbReference>
<evidence type="ECO:0000313" key="12">
    <source>
        <dbReference type="EnsemblMetazoa" id="XP_038062236.1"/>
    </source>
</evidence>
<feature type="transmembrane region" description="Helical" evidence="10">
    <location>
        <begin position="12"/>
        <end position="33"/>
    </location>
</feature>
<reference evidence="12" key="1">
    <citation type="submission" date="2022-11" db="UniProtKB">
        <authorList>
            <consortium name="EnsemblMetazoa"/>
        </authorList>
    </citation>
    <scope>IDENTIFICATION</scope>
</reference>
<feature type="transmembrane region" description="Helical" evidence="10">
    <location>
        <begin position="359"/>
        <end position="378"/>
    </location>
</feature>
<evidence type="ECO:0000256" key="5">
    <source>
        <dbReference type="ARBA" id="ARBA00022692"/>
    </source>
</evidence>
<evidence type="ECO:0000256" key="3">
    <source>
        <dbReference type="ARBA" id="ARBA00022448"/>
    </source>
</evidence>
<evidence type="ECO:0000256" key="7">
    <source>
        <dbReference type="ARBA" id="ARBA00023136"/>
    </source>
</evidence>
<accession>A0A914AFF8</accession>
<dbReference type="OrthoDB" id="3639251at2759"/>
<dbReference type="SUPFAM" id="SSF103473">
    <property type="entry name" value="MFS general substrate transporter"/>
    <property type="match status" value="1"/>
</dbReference>
<keyword evidence="13" id="KW-1185">Reference proteome</keyword>
<dbReference type="CTD" id="84255"/>
<dbReference type="Proteomes" id="UP000887568">
    <property type="component" value="Unplaced"/>
</dbReference>
<sequence>MKKPVATCCGGYTKYHIATFFLTYVSYCFYNAARKTFSNVKTSVRLSWAPPDENETLPEGYSDHVIADNIDPFLENADEAEVFFGILDTVFLVSYAIGLYVSGMLGDRLDLRKVLGGGMCLSAFAIFMFGSLSEWISLYNKAYYIVFWILNGLLQGTGWPALIAIMGNWFTESRGLVFGLWTSCQSVGNILGSILAALVVNQGYEFAFLTTASILFVGGIIMLLFVVPSPSELNLPGSFMGLGETDETELKKDFLSTGSDATDEDDDDDDVRSTASVQRPQAIGFCHALILPGVALFALCYACLKLVNYAFFFWLPYYLSNTFLWTEVVSDQMSMFYDIGGIIGGVFGGLISDRIGVRSPVVVGMLVFSYGILFGYSFCPNSYILNAVLLTLVGIFVNGVAHVISSVVAADLGQQDAIRGCREALATVTGIIDGTGTMGAAVGQIIVPVLQMNYGWPSVFYFLAIISIIGTFFILPVFVKELKKLHNRSKYHEK</sequence>
<evidence type="ECO:0000256" key="10">
    <source>
        <dbReference type="SAM" id="Phobius"/>
    </source>
</evidence>
<dbReference type="OMA" id="YQWQVFL"/>
<evidence type="ECO:0000256" key="2">
    <source>
        <dbReference type="ARBA" id="ARBA00009598"/>
    </source>
</evidence>
<evidence type="ECO:0000256" key="6">
    <source>
        <dbReference type="ARBA" id="ARBA00022989"/>
    </source>
</evidence>
<feature type="transmembrane region" description="Helical" evidence="10">
    <location>
        <begin position="384"/>
        <end position="412"/>
    </location>
</feature>
<dbReference type="InterPro" id="IPR011701">
    <property type="entry name" value="MFS"/>
</dbReference>
<feature type="transmembrane region" description="Helical" evidence="10">
    <location>
        <begin position="335"/>
        <end position="352"/>
    </location>
</feature>
<evidence type="ECO:0000256" key="4">
    <source>
        <dbReference type="ARBA" id="ARBA00022597"/>
    </source>
</evidence>
<evidence type="ECO:0000313" key="13">
    <source>
        <dbReference type="Proteomes" id="UP000887568"/>
    </source>
</evidence>
<keyword evidence="6 10" id="KW-1133">Transmembrane helix</keyword>
<keyword evidence="3" id="KW-0813">Transport</keyword>
<dbReference type="InterPro" id="IPR036259">
    <property type="entry name" value="MFS_trans_sf"/>
</dbReference>
<feature type="transmembrane region" description="Helical" evidence="10">
    <location>
        <begin position="424"/>
        <end position="447"/>
    </location>
</feature>
<feature type="transmembrane region" description="Helical" evidence="10">
    <location>
        <begin position="142"/>
        <end position="165"/>
    </location>
</feature>
<dbReference type="PROSITE" id="PS50850">
    <property type="entry name" value="MFS"/>
    <property type="match status" value="1"/>
</dbReference>
<dbReference type="EnsemblMetazoa" id="XM_038206308.1">
    <property type="protein sequence ID" value="XP_038062236.1"/>
    <property type="gene ID" value="LOC119732674"/>
</dbReference>
<dbReference type="RefSeq" id="XP_038062236.1">
    <property type="nucleotide sequence ID" value="XM_038206308.1"/>
</dbReference>
<feature type="transmembrane region" description="Helical" evidence="10">
    <location>
        <begin position="114"/>
        <end position="136"/>
    </location>
</feature>
<dbReference type="Gene3D" id="1.20.1250.20">
    <property type="entry name" value="MFS general substrate transporter like domains"/>
    <property type="match status" value="2"/>
</dbReference>
<protein>
    <recommendedName>
        <fullName evidence="8">Sugar phosphate exchanger 3</fullName>
    </recommendedName>
    <alternativeName>
        <fullName evidence="9">Solute carrier family 37 member 3</fullName>
    </alternativeName>
</protein>
<organism evidence="12 13">
    <name type="scientific">Patiria miniata</name>
    <name type="common">Bat star</name>
    <name type="synonym">Asterina miniata</name>
    <dbReference type="NCBI Taxonomy" id="46514"/>
    <lineage>
        <taxon>Eukaryota</taxon>
        <taxon>Metazoa</taxon>
        <taxon>Echinodermata</taxon>
        <taxon>Eleutherozoa</taxon>
        <taxon>Asterozoa</taxon>
        <taxon>Asteroidea</taxon>
        <taxon>Valvatacea</taxon>
        <taxon>Valvatida</taxon>
        <taxon>Asterinidae</taxon>
        <taxon>Patiria</taxon>
    </lineage>
</organism>
<comment type="similarity">
    <text evidence="2">Belongs to the major facilitator superfamily. Organophosphate:Pi antiporter (OPA) (TC 2.A.1.4) family.</text>
</comment>
<evidence type="ECO:0000256" key="9">
    <source>
        <dbReference type="ARBA" id="ARBA00042039"/>
    </source>
</evidence>
<feature type="transmembrane region" description="Helical" evidence="10">
    <location>
        <begin position="177"/>
        <end position="200"/>
    </location>
</feature>
<name>A0A914AFF8_PATMI</name>
<dbReference type="PIRSF" id="PIRSF002808">
    <property type="entry name" value="Hexose_phosphate_transp"/>
    <property type="match status" value="1"/>
</dbReference>
<dbReference type="Pfam" id="PF07690">
    <property type="entry name" value="MFS_1"/>
    <property type="match status" value="2"/>
</dbReference>
<feature type="transmembrane region" description="Helical" evidence="10">
    <location>
        <begin position="206"/>
        <end position="227"/>
    </location>
</feature>
<evidence type="ECO:0000256" key="1">
    <source>
        <dbReference type="ARBA" id="ARBA00004141"/>
    </source>
</evidence>
<dbReference type="GO" id="GO:0005789">
    <property type="term" value="C:endoplasmic reticulum membrane"/>
    <property type="evidence" value="ECO:0007669"/>
    <property type="project" value="TreeGrafter"/>
</dbReference>
<dbReference type="InterPro" id="IPR000849">
    <property type="entry name" value="Sugar_P_transporter"/>
</dbReference>
<evidence type="ECO:0000256" key="8">
    <source>
        <dbReference type="ARBA" id="ARBA00041091"/>
    </source>
</evidence>
<feature type="domain" description="Major facilitator superfamily (MFS) profile" evidence="11">
    <location>
        <begin position="19"/>
        <end position="482"/>
    </location>
</feature>
<comment type="subcellular location">
    <subcellularLocation>
        <location evidence="1">Membrane</location>
        <topology evidence="1">Multi-pass membrane protein</topology>
    </subcellularLocation>
</comment>
<keyword evidence="4" id="KW-0762">Sugar transport</keyword>
<dbReference type="GeneID" id="119732674"/>
<feature type="transmembrane region" description="Helical" evidence="10">
    <location>
        <begin position="459"/>
        <end position="479"/>
    </location>
</feature>
<proteinExistence type="inferred from homology"/>
<dbReference type="GO" id="GO:0022857">
    <property type="term" value="F:transmembrane transporter activity"/>
    <property type="evidence" value="ECO:0007669"/>
    <property type="project" value="InterPro"/>
</dbReference>
<keyword evidence="5 10" id="KW-0812">Transmembrane</keyword>
<dbReference type="AlphaFoldDB" id="A0A914AFF8"/>
<keyword evidence="7 10" id="KW-0472">Membrane</keyword>